<dbReference type="SUPFAM" id="SSF63380">
    <property type="entry name" value="Riboflavin synthase domain-like"/>
    <property type="match status" value="1"/>
</dbReference>
<dbReference type="InterPro" id="IPR007037">
    <property type="entry name" value="SIP_rossman_dom"/>
</dbReference>
<proteinExistence type="predicted"/>
<dbReference type="PANTHER" id="PTHR30157:SF0">
    <property type="entry name" value="NADPH-DEPENDENT FERRIC-CHELATE REDUCTASE"/>
    <property type="match status" value="1"/>
</dbReference>
<reference evidence="2 3" key="1">
    <citation type="submission" date="2018-12" db="EMBL/GenBank/DDBJ databases">
        <title>Flammeovirga pectinis sp. nov., isolated from the gut of the Korean scallop, Patinopecten yessoensis.</title>
        <authorList>
            <person name="Bae J.-W."/>
            <person name="Jeong Y.-S."/>
            <person name="Kang W."/>
        </authorList>
    </citation>
    <scope>NUCLEOTIDE SEQUENCE [LARGE SCALE GENOMIC DNA]</scope>
    <source>
        <strain evidence="2 3">L12M1</strain>
    </source>
</reference>
<gene>
    <name evidence="2" type="ORF">EI427_20520</name>
</gene>
<dbReference type="KEGG" id="fll:EI427_20520"/>
<dbReference type="PROSITE" id="PS51384">
    <property type="entry name" value="FAD_FR"/>
    <property type="match status" value="1"/>
</dbReference>
<dbReference type="InterPro" id="IPR008333">
    <property type="entry name" value="Cbr1-like_FAD-bd_dom"/>
</dbReference>
<organism evidence="2 3">
    <name type="scientific">Flammeovirga pectinis</name>
    <dbReference type="NCBI Taxonomy" id="2494373"/>
    <lineage>
        <taxon>Bacteria</taxon>
        <taxon>Pseudomonadati</taxon>
        <taxon>Bacteroidota</taxon>
        <taxon>Cytophagia</taxon>
        <taxon>Cytophagales</taxon>
        <taxon>Flammeovirgaceae</taxon>
        <taxon>Flammeovirga</taxon>
    </lineage>
</organism>
<evidence type="ECO:0000313" key="3">
    <source>
        <dbReference type="Proteomes" id="UP000267268"/>
    </source>
</evidence>
<dbReference type="InterPro" id="IPR039374">
    <property type="entry name" value="SIP_fam"/>
</dbReference>
<dbReference type="GO" id="GO:0016491">
    <property type="term" value="F:oxidoreductase activity"/>
    <property type="evidence" value="ECO:0007669"/>
    <property type="project" value="InterPro"/>
</dbReference>
<keyword evidence="3" id="KW-1185">Reference proteome</keyword>
<dbReference type="Proteomes" id="UP000267268">
    <property type="component" value="Chromosome 1"/>
</dbReference>
<evidence type="ECO:0000313" key="2">
    <source>
        <dbReference type="EMBL" id="AZQ64502.1"/>
    </source>
</evidence>
<name>A0A3Q9FRN8_9BACT</name>
<dbReference type="EMBL" id="CP034562">
    <property type="protein sequence ID" value="AZQ64502.1"/>
    <property type="molecule type" value="Genomic_DNA"/>
</dbReference>
<accession>A0A3Q9FRN8</accession>
<dbReference type="AlphaFoldDB" id="A0A3Q9FRN8"/>
<feature type="domain" description="FAD-binding FR-type" evidence="1">
    <location>
        <begin position="10"/>
        <end position="117"/>
    </location>
</feature>
<dbReference type="InterPro" id="IPR017927">
    <property type="entry name" value="FAD-bd_FR_type"/>
</dbReference>
<dbReference type="RefSeq" id="WP_126618254.1">
    <property type="nucleotide sequence ID" value="NZ_CP034562.1"/>
</dbReference>
<dbReference type="Gene3D" id="2.40.30.10">
    <property type="entry name" value="Translation factors"/>
    <property type="match status" value="1"/>
</dbReference>
<dbReference type="Pfam" id="PF04954">
    <property type="entry name" value="SIP"/>
    <property type="match status" value="1"/>
</dbReference>
<evidence type="ECO:0000259" key="1">
    <source>
        <dbReference type="PROSITE" id="PS51384"/>
    </source>
</evidence>
<dbReference type="OrthoDB" id="3745257at2"/>
<sequence length="241" mass="27712">MKIIEKILKSVLTETEIIYKKQLSKSAFHIRIQSEDFLKINIIPGAFLRVGIGIGKEELSMKDKIRSYSIWDFDQKKGVIDIAIATHSKGIGSYWVSNCKVGDKLFCKLKTGKFLIDEIADSYLMIGDLSALSHLYMIQRELGPNKYVKGIIYSDNKDDFFPDVDNKTPFDFYEKSQNPIDEVIGEIKKSLPLMHGEEIVYIAGDSRLCIALTKFFRNELKWKSNKIKTKPFWNPEKKGLE</sequence>
<dbReference type="InterPro" id="IPR039261">
    <property type="entry name" value="FNR_nucleotide-bd"/>
</dbReference>
<dbReference type="InterPro" id="IPR017938">
    <property type="entry name" value="Riboflavin_synthase-like_b-brl"/>
</dbReference>
<dbReference type="Gene3D" id="3.40.50.80">
    <property type="entry name" value="Nucleotide-binding domain of ferredoxin-NADP reductase (FNR) module"/>
    <property type="match status" value="1"/>
</dbReference>
<dbReference type="Pfam" id="PF00970">
    <property type="entry name" value="FAD_binding_6"/>
    <property type="match status" value="1"/>
</dbReference>
<protein>
    <submittedName>
        <fullName evidence="2">Siderophore-interacting protein</fullName>
    </submittedName>
</protein>
<dbReference type="PANTHER" id="PTHR30157">
    <property type="entry name" value="FERRIC REDUCTASE, NADPH-DEPENDENT"/>
    <property type="match status" value="1"/>
</dbReference>